<dbReference type="Proteomes" id="UP001595836">
    <property type="component" value="Unassembled WGS sequence"/>
</dbReference>
<dbReference type="CDD" id="cd08501">
    <property type="entry name" value="PBP2_Lpqw"/>
    <property type="match status" value="1"/>
</dbReference>
<evidence type="ECO:0000313" key="5">
    <source>
        <dbReference type="Proteomes" id="UP001595836"/>
    </source>
</evidence>
<dbReference type="PROSITE" id="PS51257">
    <property type="entry name" value="PROKAR_LIPOPROTEIN"/>
    <property type="match status" value="1"/>
</dbReference>
<dbReference type="InterPro" id="IPR000914">
    <property type="entry name" value="SBP_5_dom"/>
</dbReference>
<dbReference type="PANTHER" id="PTHR30290">
    <property type="entry name" value="PERIPLASMIC BINDING COMPONENT OF ABC TRANSPORTER"/>
    <property type="match status" value="1"/>
</dbReference>
<accession>A0ABV9PV06</accession>
<feature type="region of interest" description="Disordered" evidence="1">
    <location>
        <begin position="469"/>
        <end position="532"/>
    </location>
</feature>
<dbReference type="PANTHER" id="PTHR30290:SF65">
    <property type="entry name" value="MONOACYL PHOSPHATIDYLINOSITOL TETRAMANNOSIDE-BINDING PROTEIN LPQW-RELATED"/>
    <property type="match status" value="1"/>
</dbReference>
<comment type="caution">
    <text evidence="4">The sequence shown here is derived from an EMBL/GenBank/DDBJ whole genome shotgun (WGS) entry which is preliminary data.</text>
</comment>
<dbReference type="Pfam" id="PF00496">
    <property type="entry name" value="SBP_bac_5"/>
    <property type="match status" value="1"/>
</dbReference>
<dbReference type="Gene3D" id="3.90.76.10">
    <property type="entry name" value="Dipeptide-binding Protein, Domain 1"/>
    <property type="match status" value="1"/>
</dbReference>
<feature type="compositionally biased region" description="Low complexity" evidence="1">
    <location>
        <begin position="513"/>
        <end position="529"/>
    </location>
</feature>
<reference evidence="5" key="1">
    <citation type="journal article" date="2019" name="Int. J. Syst. Evol. Microbiol.">
        <title>The Global Catalogue of Microorganisms (GCM) 10K type strain sequencing project: providing services to taxonomists for standard genome sequencing and annotation.</title>
        <authorList>
            <consortium name="The Broad Institute Genomics Platform"/>
            <consortium name="The Broad Institute Genome Sequencing Center for Infectious Disease"/>
            <person name="Wu L."/>
            <person name="Ma J."/>
        </authorList>
    </citation>
    <scope>NUCLEOTIDE SEQUENCE [LARGE SCALE GENOMIC DNA]</scope>
    <source>
        <strain evidence="5">JCM 11882</strain>
    </source>
</reference>
<evidence type="ECO:0000256" key="1">
    <source>
        <dbReference type="SAM" id="MobiDB-lite"/>
    </source>
</evidence>
<feature type="chain" id="PRO_5046288599" evidence="2">
    <location>
        <begin position="31"/>
        <end position="631"/>
    </location>
</feature>
<feature type="signal peptide" evidence="2">
    <location>
        <begin position="1"/>
        <end position="30"/>
    </location>
</feature>
<dbReference type="EMBL" id="JBHSHP010000059">
    <property type="protein sequence ID" value="MFC4756289.1"/>
    <property type="molecule type" value="Genomic_DNA"/>
</dbReference>
<sequence>MTTRGASGRRRAAVALAAAAALVVVTGCVADPPPPTVVGGEEGSGSGTDVSLTAGGLLLALDRVESGFNPHLLADQGVDTDLVAALLLPSAFVPGPDGEPVLNRDLLVSAAPLPEAPATIRYTIDPKAQWSDGVPVAAEDFEYLWRQMVTQPGVVDPAGYERIVAVRAGAGGKVVDVLFDSPPEHWRTLFADLLPGHILKDAPDGFQGAMAGLPVMSAGPYMIRAADLGRGEIEFVRNDRFWARAPETGQIVVRRESGPGQLGAVLRDGPGVMAMVADAPVVADVSATIPGVTDTTVTASAQLEVAFNTIAPTVSDPGVRRALAAAIDPEVVGRIVTGEASPQVTSFPFPDGAATTATSDDTVTETELAAAGYVRDGGRWQLADTPLTVTLGVEGADDRARTAAYTLADQLSGAGVGAHVWELEPTELYADVLPHGLVDAVVGWQPAEGDAEVAAVSRFACAAGRQAAEAGAGSATRTESSPSRPRTTVSSLVPPTSTTMTPARPGRVPDSDATGTEEAGPTTTPTTPARTLGVDAPARASDIAGLCDPRIDGALGMGPGDGVDLVEAGDLVAEQAVRVPLVRPTMLLADDGVELPGRSPAGSSPDGAAGARVPLTVTDVFDTAPTWRRTG</sequence>
<proteinExistence type="predicted"/>
<evidence type="ECO:0000259" key="3">
    <source>
        <dbReference type="Pfam" id="PF00496"/>
    </source>
</evidence>
<dbReference type="RefSeq" id="WP_344993410.1">
    <property type="nucleotide sequence ID" value="NZ_BAABCD010000021.1"/>
</dbReference>
<gene>
    <name evidence="4" type="ORF">ACFO7U_16065</name>
</gene>
<keyword evidence="5" id="KW-1185">Reference proteome</keyword>
<name>A0ABV9PV06_9ACTN</name>
<feature type="domain" description="Solute-binding protein family 5" evidence="3">
    <location>
        <begin position="119"/>
        <end position="451"/>
    </location>
</feature>
<organism evidence="4 5">
    <name type="scientific">Dietzia aurantiaca</name>
    <dbReference type="NCBI Taxonomy" id="983873"/>
    <lineage>
        <taxon>Bacteria</taxon>
        <taxon>Bacillati</taxon>
        <taxon>Actinomycetota</taxon>
        <taxon>Actinomycetes</taxon>
        <taxon>Mycobacteriales</taxon>
        <taxon>Dietziaceae</taxon>
        <taxon>Dietzia</taxon>
    </lineage>
</organism>
<dbReference type="Gene3D" id="3.10.105.10">
    <property type="entry name" value="Dipeptide-binding Protein, Domain 3"/>
    <property type="match status" value="1"/>
</dbReference>
<evidence type="ECO:0000256" key="2">
    <source>
        <dbReference type="SAM" id="SignalP"/>
    </source>
</evidence>
<evidence type="ECO:0000313" key="4">
    <source>
        <dbReference type="EMBL" id="MFC4756289.1"/>
    </source>
</evidence>
<protein>
    <submittedName>
        <fullName evidence="4">ABC transporter family substrate-binding protein</fullName>
    </submittedName>
</protein>
<keyword evidence="2" id="KW-0732">Signal</keyword>
<dbReference type="InterPro" id="IPR039424">
    <property type="entry name" value="SBP_5"/>
</dbReference>
<feature type="region of interest" description="Disordered" evidence="1">
    <location>
        <begin position="594"/>
        <end position="614"/>
    </location>
</feature>
<feature type="compositionally biased region" description="Low complexity" evidence="1">
    <location>
        <begin position="596"/>
        <end position="612"/>
    </location>
</feature>
<dbReference type="SUPFAM" id="SSF53850">
    <property type="entry name" value="Periplasmic binding protein-like II"/>
    <property type="match status" value="1"/>
</dbReference>
<feature type="compositionally biased region" description="Low complexity" evidence="1">
    <location>
        <begin position="469"/>
        <end position="502"/>
    </location>
</feature>